<proteinExistence type="predicted"/>
<dbReference type="AlphaFoldDB" id="A0A554V3I9"/>
<dbReference type="Pfam" id="PF01695">
    <property type="entry name" value="IstB_IS21"/>
    <property type="match status" value="1"/>
</dbReference>
<sequence length="86" mass="9744">RFTECEFIKNKENILITGSTGVGKSFIASAIGYQACSQGYRVKYYNINKLFAKLKLAKADGSYLKEVDRIEKQDLLILDDFGLQEL</sequence>
<evidence type="ECO:0000259" key="1">
    <source>
        <dbReference type="Pfam" id="PF01695"/>
    </source>
</evidence>
<dbReference type="InterPro" id="IPR002611">
    <property type="entry name" value="IstB_ATP-bd"/>
</dbReference>
<keyword evidence="3" id="KW-1185">Reference proteome</keyword>
<dbReference type="RefSeq" id="WP_167572055.1">
    <property type="nucleotide sequence ID" value="NZ_VLNR01000237.1"/>
</dbReference>
<dbReference type="PANTHER" id="PTHR30050">
    <property type="entry name" value="CHROMOSOMAL REPLICATION INITIATOR PROTEIN DNAA"/>
    <property type="match status" value="1"/>
</dbReference>
<dbReference type="Proteomes" id="UP000318833">
    <property type="component" value="Unassembled WGS sequence"/>
</dbReference>
<protein>
    <submittedName>
        <fullName evidence="2">ATP-binding protein</fullName>
    </submittedName>
</protein>
<dbReference type="InterPro" id="IPR027417">
    <property type="entry name" value="P-loop_NTPase"/>
</dbReference>
<dbReference type="GO" id="GO:0006260">
    <property type="term" value="P:DNA replication"/>
    <property type="evidence" value="ECO:0007669"/>
    <property type="project" value="TreeGrafter"/>
</dbReference>
<keyword evidence="2" id="KW-0067">ATP-binding</keyword>
<reference evidence="2 3" key="1">
    <citation type="submission" date="2019-07" db="EMBL/GenBank/DDBJ databases">
        <title>The draft genome sequence of Aquimarina algiphila M91.</title>
        <authorList>
            <person name="Meng X."/>
        </authorList>
    </citation>
    <scope>NUCLEOTIDE SEQUENCE [LARGE SCALE GENOMIC DNA]</scope>
    <source>
        <strain evidence="2 3">M91</strain>
    </source>
</reference>
<dbReference type="GO" id="GO:0005524">
    <property type="term" value="F:ATP binding"/>
    <property type="evidence" value="ECO:0007669"/>
    <property type="project" value="UniProtKB-KW"/>
</dbReference>
<evidence type="ECO:0000313" key="3">
    <source>
        <dbReference type="Proteomes" id="UP000318833"/>
    </source>
</evidence>
<gene>
    <name evidence="2" type="ORF">FOF46_31175</name>
</gene>
<dbReference type="SUPFAM" id="SSF52540">
    <property type="entry name" value="P-loop containing nucleoside triphosphate hydrolases"/>
    <property type="match status" value="1"/>
</dbReference>
<keyword evidence="2" id="KW-0547">Nucleotide-binding</keyword>
<name>A0A554V3I9_9FLAO</name>
<feature type="non-terminal residue" evidence="2">
    <location>
        <position position="1"/>
    </location>
</feature>
<organism evidence="2 3">
    <name type="scientific">Aquimarina algiphila</name>
    <dbReference type="NCBI Taxonomy" id="2047982"/>
    <lineage>
        <taxon>Bacteria</taxon>
        <taxon>Pseudomonadati</taxon>
        <taxon>Bacteroidota</taxon>
        <taxon>Flavobacteriia</taxon>
        <taxon>Flavobacteriales</taxon>
        <taxon>Flavobacteriaceae</taxon>
        <taxon>Aquimarina</taxon>
    </lineage>
</organism>
<dbReference type="EMBL" id="VLNR01000237">
    <property type="protein sequence ID" value="TSD99602.1"/>
    <property type="molecule type" value="Genomic_DNA"/>
</dbReference>
<dbReference type="Gene3D" id="3.40.50.300">
    <property type="entry name" value="P-loop containing nucleotide triphosphate hydrolases"/>
    <property type="match status" value="1"/>
</dbReference>
<evidence type="ECO:0000313" key="2">
    <source>
        <dbReference type="EMBL" id="TSD99602.1"/>
    </source>
</evidence>
<dbReference type="PANTHER" id="PTHR30050:SF4">
    <property type="entry name" value="ATP-BINDING PROTEIN RV3427C IN INSERTION SEQUENCE-RELATED"/>
    <property type="match status" value="1"/>
</dbReference>
<dbReference type="CDD" id="cd00009">
    <property type="entry name" value="AAA"/>
    <property type="match status" value="1"/>
</dbReference>
<comment type="caution">
    <text evidence="2">The sequence shown here is derived from an EMBL/GenBank/DDBJ whole genome shotgun (WGS) entry which is preliminary data.</text>
</comment>
<feature type="non-terminal residue" evidence="2">
    <location>
        <position position="86"/>
    </location>
</feature>
<accession>A0A554V3I9</accession>
<feature type="domain" description="IstB-like ATP-binding" evidence="1">
    <location>
        <begin position="4"/>
        <end position="86"/>
    </location>
</feature>